<sequence length="130" mass="14147">MRVVIVNSVQYSVCEQQLVCVPVTAAAAAAAAGYMCSAQDSGRGGAQKPDSGYRSPGLRGVRSTSLFRAVNPELFIKPNKPVMALGLLSLTLCVGYLGYLHAVRDNQQQLYEAVDSQGERHMRRKSSRWD</sequence>
<protein>
    <recommendedName>
        <fullName evidence="3">Small integral membrane protein 8</fullName>
    </recommendedName>
</protein>
<comment type="subcellular location">
    <subcellularLocation>
        <location evidence="1">Membrane</location>
        <topology evidence="1">Single-pass membrane protein</topology>
    </subcellularLocation>
</comment>
<keyword evidence="6 7" id="KW-0472">Membrane</keyword>
<dbReference type="AlphaFoldDB" id="A0A6P6M1L1"/>
<evidence type="ECO:0000313" key="8">
    <source>
        <dbReference type="Proteomes" id="UP000515129"/>
    </source>
</evidence>
<reference evidence="9" key="1">
    <citation type="submission" date="2025-08" db="UniProtKB">
        <authorList>
            <consortium name="RefSeq"/>
        </authorList>
    </citation>
    <scope>IDENTIFICATION</scope>
    <source>
        <strain evidence="9">Wakin</strain>
        <tissue evidence="9">Muscle</tissue>
    </source>
</reference>
<evidence type="ECO:0000256" key="1">
    <source>
        <dbReference type="ARBA" id="ARBA00004167"/>
    </source>
</evidence>
<evidence type="ECO:0000256" key="5">
    <source>
        <dbReference type="ARBA" id="ARBA00022989"/>
    </source>
</evidence>
<dbReference type="KEGG" id="caua:113063475"/>
<dbReference type="InterPro" id="IPR026686">
    <property type="entry name" value="UPF0708"/>
</dbReference>
<comment type="similarity">
    <text evidence="2">Belongs to the SMIM8 family.</text>
</comment>
<dbReference type="RefSeq" id="XP_026089696.1">
    <property type="nucleotide sequence ID" value="XM_026233911.1"/>
</dbReference>
<name>A0A6P6M1L1_CARAU</name>
<feature type="transmembrane region" description="Helical" evidence="7">
    <location>
        <begin position="82"/>
        <end position="100"/>
    </location>
</feature>
<dbReference type="Pfam" id="PF14937">
    <property type="entry name" value="DUF4500"/>
    <property type="match status" value="1"/>
</dbReference>
<evidence type="ECO:0000256" key="3">
    <source>
        <dbReference type="ARBA" id="ARBA00014451"/>
    </source>
</evidence>
<dbReference type="GO" id="GO:0016020">
    <property type="term" value="C:membrane"/>
    <property type="evidence" value="ECO:0007669"/>
    <property type="project" value="UniProtKB-SubCell"/>
</dbReference>
<dbReference type="OrthoDB" id="1880105at2759"/>
<keyword evidence="4 7" id="KW-0812">Transmembrane</keyword>
<evidence type="ECO:0000313" key="9">
    <source>
        <dbReference type="RefSeq" id="XP_026089696.1"/>
    </source>
</evidence>
<evidence type="ECO:0000256" key="7">
    <source>
        <dbReference type="SAM" id="Phobius"/>
    </source>
</evidence>
<evidence type="ECO:0000256" key="2">
    <source>
        <dbReference type="ARBA" id="ARBA00009328"/>
    </source>
</evidence>
<evidence type="ECO:0000256" key="6">
    <source>
        <dbReference type="ARBA" id="ARBA00023136"/>
    </source>
</evidence>
<gene>
    <name evidence="9" type="primary">smim8</name>
</gene>
<dbReference type="PANTHER" id="PTHR14274">
    <property type="entry name" value="SMALL INTEGRAL MEMBRANE PROTEIN 8"/>
    <property type="match status" value="1"/>
</dbReference>
<accession>A0A6P6M1L1</accession>
<dbReference type="Proteomes" id="UP000515129">
    <property type="component" value="Chromosome 45"/>
</dbReference>
<keyword evidence="8" id="KW-1185">Reference proteome</keyword>
<dbReference type="CTD" id="57150"/>
<evidence type="ECO:0000256" key="4">
    <source>
        <dbReference type="ARBA" id="ARBA00022692"/>
    </source>
</evidence>
<organism evidence="8 9">
    <name type="scientific">Carassius auratus</name>
    <name type="common">Goldfish</name>
    <dbReference type="NCBI Taxonomy" id="7957"/>
    <lineage>
        <taxon>Eukaryota</taxon>
        <taxon>Metazoa</taxon>
        <taxon>Chordata</taxon>
        <taxon>Craniata</taxon>
        <taxon>Vertebrata</taxon>
        <taxon>Euteleostomi</taxon>
        <taxon>Actinopterygii</taxon>
        <taxon>Neopterygii</taxon>
        <taxon>Teleostei</taxon>
        <taxon>Ostariophysi</taxon>
        <taxon>Cypriniformes</taxon>
        <taxon>Cyprinidae</taxon>
        <taxon>Cyprininae</taxon>
        <taxon>Carassius</taxon>
    </lineage>
</organism>
<keyword evidence="5 7" id="KW-1133">Transmembrane helix</keyword>
<dbReference type="PANTHER" id="PTHR14274:SF1">
    <property type="entry name" value="SMALL INTEGRAL MEMBRANE PROTEIN 8"/>
    <property type="match status" value="1"/>
</dbReference>
<proteinExistence type="inferred from homology"/>
<dbReference type="GeneID" id="113063475"/>